<dbReference type="OrthoDB" id="3140657at2759"/>
<dbReference type="InterPro" id="IPR036047">
    <property type="entry name" value="F-box-like_dom_sf"/>
</dbReference>
<feature type="domain" description="F-box" evidence="2">
    <location>
        <begin position="1"/>
        <end position="46"/>
    </location>
</feature>
<dbReference type="Proteomes" id="UP000799757">
    <property type="component" value="Unassembled WGS sequence"/>
</dbReference>
<dbReference type="PANTHER" id="PTHR42057:SF2">
    <property type="entry name" value="F-BOX DOMAIN PROTEIN (AFU_ORTHOLOGUE AFUA_4G00200)-RELATED"/>
    <property type="match status" value="1"/>
</dbReference>
<evidence type="ECO:0000313" key="3">
    <source>
        <dbReference type="EMBL" id="KAF2795967.1"/>
    </source>
</evidence>
<feature type="region of interest" description="Disordered" evidence="1">
    <location>
        <begin position="122"/>
        <end position="201"/>
    </location>
</feature>
<dbReference type="AlphaFoldDB" id="A0A6A6XK71"/>
<feature type="region of interest" description="Disordered" evidence="1">
    <location>
        <begin position="92"/>
        <end position="111"/>
    </location>
</feature>
<dbReference type="PANTHER" id="PTHR42057">
    <property type="entry name" value="F-BOX DOMAIN PROTEIN (AFU_ORTHOLOGUE AFUA_4G00200)"/>
    <property type="match status" value="1"/>
</dbReference>
<evidence type="ECO:0000313" key="4">
    <source>
        <dbReference type="Proteomes" id="UP000799757"/>
    </source>
</evidence>
<protein>
    <recommendedName>
        <fullName evidence="2">F-box domain-containing protein</fullName>
    </recommendedName>
</protein>
<sequence>MAHFEALPSELLTRIISFLDKKSLAQVRLANKRLEQISVERLFAKITLYAHWKKRNSCANGEEETDCVVSGRADADEEVQWTNQDANCRNYKDETDDIEVNGNDQISDTSMLDRHAGVLEGRNRANEDHPSSSVSRSRSPVGGRRRYSNIPSRSSSPVPRRRRIYSPPVEPRRERAGEVEYLSADSDESDQEDLEWESRPTSRNLLATSSIPQWASDGLPGPPYDAHMFKNILEDATLKKHVREVQIYTCNTDCDLHPTYADKWYKGYMPEPEFDPVYNQCIERLFEFTNIRNITVHFDRHATGNHSSCDEIFQDSEFQQRWLGRILRSINECNHATELAVRHYENTFEPNNEVPLLIESVAKLTSLRLSIKHEETNRLSVGPTYRCGNIHPFWNRFSARFLEPSQQDFTTLVLYSDLPLGWFPKLDLRKVHFPKLRSLTLGQHIFHHDHQVDWIISHSSTLEELYLDRCSILYHIGHGITDWLDEGGYPKENSGDYGWTSGPEHVQDDAEFSGSLQFVSISLRWYDIFPQFVEKLHVLQDFKFGSSKQWKMDTDSRYIEQGCQTGGLPIMPWEDEKNIDNQISETRYMIWDDMEQIYRPRWTSDAGVYNNDKSTDKFWRDEWKARFEPYPDCKEADEAALQTLLNKIKGI</sequence>
<feature type="compositionally biased region" description="Acidic residues" evidence="1">
    <location>
        <begin position="185"/>
        <end position="195"/>
    </location>
</feature>
<dbReference type="EMBL" id="MU001843">
    <property type="protein sequence ID" value="KAF2795967.1"/>
    <property type="molecule type" value="Genomic_DNA"/>
</dbReference>
<evidence type="ECO:0000259" key="2">
    <source>
        <dbReference type="PROSITE" id="PS50181"/>
    </source>
</evidence>
<name>A0A6A6XK71_9PLEO</name>
<dbReference type="InterPro" id="IPR001810">
    <property type="entry name" value="F-box_dom"/>
</dbReference>
<reference evidence="3" key="1">
    <citation type="journal article" date="2020" name="Stud. Mycol.">
        <title>101 Dothideomycetes genomes: a test case for predicting lifestyles and emergence of pathogens.</title>
        <authorList>
            <person name="Haridas S."/>
            <person name="Albert R."/>
            <person name="Binder M."/>
            <person name="Bloem J."/>
            <person name="Labutti K."/>
            <person name="Salamov A."/>
            <person name="Andreopoulos B."/>
            <person name="Baker S."/>
            <person name="Barry K."/>
            <person name="Bills G."/>
            <person name="Bluhm B."/>
            <person name="Cannon C."/>
            <person name="Castanera R."/>
            <person name="Culley D."/>
            <person name="Daum C."/>
            <person name="Ezra D."/>
            <person name="Gonzalez J."/>
            <person name="Henrissat B."/>
            <person name="Kuo A."/>
            <person name="Liang C."/>
            <person name="Lipzen A."/>
            <person name="Lutzoni F."/>
            <person name="Magnuson J."/>
            <person name="Mondo S."/>
            <person name="Nolan M."/>
            <person name="Ohm R."/>
            <person name="Pangilinan J."/>
            <person name="Park H.-J."/>
            <person name="Ramirez L."/>
            <person name="Alfaro M."/>
            <person name="Sun H."/>
            <person name="Tritt A."/>
            <person name="Yoshinaga Y."/>
            <person name="Zwiers L.-H."/>
            <person name="Turgeon B."/>
            <person name="Goodwin S."/>
            <person name="Spatafora J."/>
            <person name="Crous P."/>
            <person name="Grigoriev I."/>
        </authorList>
    </citation>
    <scope>NUCLEOTIDE SEQUENCE</scope>
    <source>
        <strain evidence="3">CBS 109.77</strain>
    </source>
</reference>
<proteinExistence type="predicted"/>
<keyword evidence="4" id="KW-1185">Reference proteome</keyword>
<dbReference type="PROSITE" id="PS50181">
    <property type="entry name" value="FBOX"/>
    <property type="match status" value="1"/>
</dbReference>
<gene>
    <name evidence="3" type="ORF">K505DRAFT_373554</name>
</gene>
<feature type="compositionally biased region" description="Low complexity" evidence="1">
    <location>
        <begin position="131"/>
        <end position="158"/>
    </location>
</feature>
<organism evidence="3 4">
    <name type="scientific">Melanomma pulvis-pyrius CBS 109.77</name>
    <dbReference type="NCBI Taxonomy" id="1314802"/>
    <lineage>
        <taxon>Eukaryota</taxon>
        <taxon>Fungi</taxon>
        <taxon>Dikarya</taxon>
        <taxon>Ascomycota</taxon>
        <taxon>Pezizomycotina</taxon>
        <taxon>Dothideomycetes</taxon>
        <taxon>Pleosporomycetidae</taxon>
        <taxon>Pleosporales</taxon>
        <taxon>Melanommataceae</taxon>
        <taxon>Melanomma</taxon>
    </lineage>
</organism>
<evidence type="ECO:0000256" key="1">
    <source>
        <dbReference type="SAM" id="MobiDB-lite"/>
    </source>
</evidence>
<dbReference type="SUPFAM" id="SSF81383">
    <property type="entry name" value="F-box domain"/>
    <property type="match status" value="1"/>
</dbReference>
<accession>A0A6A6XK71</accession>
<dbReference type="Pfam" id="PF12937">
    <property type="entry name" value="F-box-like"/>
    <property type="match status" value="1"/>
</dbReference>